<protein>
    <submittedName>
        <fullName evidence="1">DUF6349 family protein</fullName>
    </submittedName>
</protein>
<dbReference type="InterPro" id="IPR045930">
    <property type="entry name" value="DUF6349"/>
</dbReference>
<accession>A0ABU2GY35</accession>
<gene>
    <name evidence="1" type="ORF">RD149_21720</name>
</gene>
<sequence>MATRTANRHHAPSEQLDMFAEAARDERAHAERTTGVPSLYTLRCNTIAEYSAALDQWQEAWGSFGCLQEAHAWHISFGEYGGSRTTPTDTCIPITLGADLGCNHYSRRKQCFCVGRGVHRSFCRGCGWHSEVVDDENDAVLLGLDHCFPGWREDPIVPSAPYDDGPKRRTRLAWEAKVTELHGIDRPTGYPMITQRGPIGWRAVPGRSLWGGYDVAAETIDR</sequence>
<keyword evidence="2" id="KW-1185">Reference proteome</keyword>
<dbReference type="EMBL" id="JAVLUS010000024">
    <property type="protein sequence ID" value="MDS1116366.1"/>
    <property type="molecule type" value="Genomic_DNA"/>
</dbReference>
<dbReference type="Pfam" id="PF19876">
    <property type="entry name" value="DUF6349"/>
    <property type="match status" value="1"/>
</dbReference>
<comment type="caution">
    <text evidence="1">The sequence shown here is derived from an EMBL/GenBank/DDBJ whole genome shotgun (WGS) entry which is preliminary data.</text>
</comment>
<dbReference type="RefSeq" id="WP_310952164.1">
    <property type="nucleotide sequence ID" value="NZ_JAVLUS010000024.1"/>
</dbReference>
<dbReference type="Proteomes" id="UP001265083">
    <property type="component" value="Unassembled WGS sequence"/>
</dbReference>
<evidence type="ECO:0000313" key="2">
    <source>
        <dbReference type="Proteomes" id="UP001265083"/>
    </source>
</evidence>
<name>A0ABU2GY35_9ACTN</name>
<evidence type="ECO:0000313" key="1">
    <source>
        <dbReference type="EMBL" id="MDS1116366.1"/>
    </source>
</evidence>
<reference evidence="1 2" key="1">
    <citation type="submission" date="2023-08" db="EMBL/GenBank/DDBJ databases">
        <title>Bioegradation of LLDPE and BLDPE plastic by marine bacteria from coast plastic debris.</title>
        <authorList>
            <person name="Rong Z."/>
        </authorList>
    </citation>
    <scope>NUCLEOTIDE SEQUENCE [LARGE SCALE GENOMIC DNA]</scope>
    <source>
        <strain evidence="1 2">Z-2</strain>
    </source>
</reference>
<organism evidence="1 2">
    <name type="scientific">Gordonia westfalica</name>
    <dbReference type="NCBI Taxonomy" id="158898"/>
    <lineage>
        <taxon>Bacteria</taxon>
        <taxon>Bacillati</taxon>
        <taxon>Actinomycetota</taxon>
        <taxon>Actinomycetes</taxon>
        <taxon>Mycobacteriales</taxon>
        <taxon>Gordoniaceae</taxon>
        <taxon>Gordonia</taxon>
    </lineage>
</organism>
<proteinExistence type="predicted"/>